<evidence type="ECO:0008006" key="3">
    <source>
        <dbReference type="Google" id="ProtNLM"/>
    </source>
</evidence>
<evidence type="ECO:0000313" key="1">
    <source>
        <dbReference type="EMBL" id="THE09784.1"/>
    </source>
</evidence>
<organism evidence="1 2">
    <name type="scientific">Bacillus timonensis</name>
    <dbReference type="NCBI Taxonomy" id="1033734"/>
    <lineage>
        <taxon>Bacteria</taxon>
        <taxon>Bacillati</taxon>
        <taxon>Bacillota</taxon>
        <taxon>Bacilli</taxon>
        <taxon>Bacillales</taxon>
        <taxon>Bacillaceae</taxon>
        <taxon>Bacillus</taxon>
    </lineage>
</organism>
<accession>A0A4S3PKX7</accession>
<name>A0A4S3PKX7_9BACI</name>
<dbReference type="EMBL" id="SLUB01000063">
    <property type="protein sequence ID" value="THE09784.1"/>
    <property type="molecule type" value="Genomic_DNA"/>
</dbReference>
<dbReference type="STRING" id="1033734.GCA_000285535_02504"/>
<dbReference type="InterPro" id="IPR025573">
    <property type="entry name" value="YwpF"/>
</dbReference>
<protein>
    <recommendedName>
        <fullName evidence="3">YwpF-like family protein</fullName>
    </recommendedName>
</protein>
<dbReference type="Pfam" id="PF14183">
    <property type="entry name" value="YwpF"/>
    <property type="match status" value="1"/>
</dbReference>
<dbReference type="AlphaFoldDB" id="A0A4S3PKX7"/>
<reference evidence="1 2" key="1">
    <citation type="journal article" date="2019" name="Indoor Air">
        <title>Impacts of indoor surface finishes on bacterial viability.</title>
        <authorList>
            <person name="Hu J."/>
            <person name="Maamar S.B."/>
            <person name="Glawe A.J."/>
            <person name="Gottel N."/>
            <person name="Gilbert J.A."/>
            <person name="Hartmann E.M."/>
        </authorList>
    </citation>
    <scope>NUCLEOTIDE SEQUENCE [LARGE SCALE GENOMIC DNA]</scope>
    <source>
        <strain evidence="1 2">AF060A6</strain>
    </source>
</reference>
<dbReference type="OrthoDB" id="2427395at2"/>
<dbReference type="Proteomes" id="UP000306477">
    <property type="component" value="Unassembled WGS sequence"/>
</dbReference>
<proteinExistence type="predicted"/>
<comment type="caution">
    <text evidence="1">The sequence shown here is derived from an EMBL/GenBank/DDBJ whole genome shotgun (WGS) entry which is preliminary data.</text>
</comment>
<sequence>MKTFRLVSLMVLHQDEQPSRIEEIPLMDGLIINQEDGENSWIVEAFIEKSYKPIFEKAKQANTKLNLQVTISKKSNDPASLLGEVKIIKEMDNSVSVLLEGNLVPSRLNMAEIVLTDLIQQGLQGEGLLAEFKNRLQEKKKPIQN</sequence>
<dbReference type="RefSeq" id="WP_136381510.1">
    <property type="nucleotide sequence ID" value="NZ_SLUB01000063.1"/>
</dbReference>
<gene>
    <name evidence="1" type="ORF">E1I69_21030</name>
</gene>
<keyword evidence="2" id="KW-1185">Reference proteome</keyword>
<evidence type="ECO:0000313" key="2">
    <source>
        <dbReference type="Proteomes" id="UP000306477"/>
    </source>
</evidence>